<dbReference type="RefSeq" id="XP_004492375.1">
    <property type="nucleotide sequence ID" value="XM_004492318.3"/>
</dbReference>
<dbReference type="FunFam" id="1.20.58.2010:FF:000004">
    <property type="entry name" value="Rop guanine nucleotide exchange factor 1"/>
    <property type="match status" value="1"/>
</dbReference>
<accession>A0A1S2XRA9</accession>
<dbReference type="InterPro" id="IPR038937">
    <property type="entry name" value="RopGEF"/>
</dbReference>
<dbReference type="Proteomes" id="UP000087171">
    <property type="component" value="Chromosome Ca3"/>
</dbReference>
<dbReference type="GeneID" id="101515189"/>
<dbReference type="AlphaFoldDB" id="A0A1S2XRA9"/>
<dbReference type="GO" id="GO:0005886">
    <property type="term" value="C:plasma membrane"/>
    <property type="evidence" value="ECO:0007669"/>
    <property type="project" value="UniProtKB-ARBA"/>
</dbReference>
<reference evidence="5" key="1">
    <citation type="journal article" date="2013" name="Nat. Biotechnol.">
        <title>Draft genome sequence of chickpea (Cicer arietinum) provides a resource for trait improvement.</title>
        <authorList>
            <person name="Varshney R.K."/>
            <person name="Song C."/>
            <person name="Saxena R.K."/>
            <person name="Azam S."/>
            <person name="Yu S."/>
            <person name="Sharpe A.G."/>
            <person name="Cannon S."/>
            <person name="Baek J."/>
            <person name="Rosen B.D."/>
            <person name="Tar'an B."/>
            <person name="Millan T."/>
            <person name="Zhang X."/>
            <person name="Ramsay L.D."/>
            <person name="Iwata A."/>
            <person name="Wang Y."/>
            <person name="Nelson W."/>
            <person name="Farmer A.D."/>
            <person name="Gaur P.M."/>
            <person name="Soderlund C."/>
            <person name="Penmetsa R.V."/>
            <person name="Xu C."/>
            <person name="Bharti A.K."/>
            <person name="He W."/>
            <person name="Winter P."/>
            <person name="Zhao S."/>
            <person name="Hane J.K."/>
            <person name="Carrasquilla-Garcia N."/>
            <person name="Condie J.A."/>
            <person name="Upadhyaya H.D."/>
            <person name="Luo M.C."/>
            <person name="Thudi M."/>
            <person name="Gowda C.L."/>
            <person name="Singh N.P."/>
            <person name="Lichtenzveig J."/>
            <person name="Gali K.K."/>
            <person name="Rubio J."/>
            <person name="Nadarajan N."/>
            <person name="Dolezel J."/>
            <person name="Bansal K.C."/>
            <person name="Xu X."/>
            <person name="Edwards D."/>
            <person name="Zhang G."/>
            <person name="Kahl G."/>
            <person name="Gil J."/>
            <person name="Singh K.B."/>
            <person name="Datta S.K."/>
            <person name="Jackson S.A."/>
            <person name="Wang J."/>
            <person name="Cook D.R."/>
        </authorList>
    </citation>
    <scope>NUCLEOTIDE SEQUENCE [LARGE SCALE GENOMIC DNA]</scope>
    <source>
        <strain evidence="5">cv. CDC Frontier</strain>
    </source>
</reference>
<protein>
    <submittedName>
        <fullName evidence="6">Rop guanine nucleotide exchange factor 7-like</fullName>
    </submittedName>
</protein>
<dbReference type="OrthoDB" id="1053009at2759"/>
<organism evidence="5 6">
    <name type="scientific">Cicer arietinum</name>
    <name type="common">Chickpea</name>
    <name type="synonym">Garbanzo</name>
    <dbReference type="NCBI Taxonomy" id="3827"/>
    <lineage>
        <taxon>Eukaryota</taxon>
        <taxon>Viridiplantae</taxon>
        <taxon>Streptophyta</taxon>
        <taxon>Embryophyta</taxon>
        <taxon>Tracheophyta</taxon>
        <taxon>Spermatophyta</taxon>
        <taxon>Magnoliopsida</taxon>
        <taxon>eudicotyledons</taxon>
        <taxon>Gunneridae</taxon>
        <taxon>Pentapetalae</taxon>
        <taxon>rosids</taxon>
        <taxon>fabids</taxon>
        <taxon>Fabales</taxon>
        <taxon>Fabaceae</taxon>
        <taxon>Papilionoideae</taxon>
        <taxon>50 kb inversion clade</taxon>
        <taxon>NPAAA clade</taxon>
        <taxon>Hologalegina</taxon>
        <taxon>IRL clade</taxon>
        <taxon>Cicereae</taxon>
        <taxon>Cicer</taxon>
    </lineage>
</organism>
<sequence>MDKTSTKQQLREQTQQQHLNHSTPILSLRRYPNPNPFSIFIFWVSKSLKSLCFRVQISQGFCLKRIQFNGMVVINTTLIYAEGKVDSTTMEGLSLSEKKKKKNEDNVGGCKRETFADLIEEKGCESSSSCSEFLSSENNGNEEHSQSSTEDSSSSPSLTWSVKEISASDCISPLGSEDGKKKIHLVDKGFEKQVSALSEVEMMKERFAKLLLGEDMSGCGNGVPTALAISNAITNLCATLFGQLWRLEPLRSEKKAMWRREMEWFLSVSDHIVELTPNWQTFPDGSKLEVMTCRPRSDLYVNLPALRKLDNMLLEIQDSFVDTEFWYVDQGVIAPDAGSSPSSFRQALQRHEEKWWLPVPRVPPCGLHENSRKQLQHKRDCTSQILKAAMAINSITLAEMDIPESYLESLPKNARVSLGDVIHRYITSDHFSPECLLACLDLSSEHQAIEIANRAEASMYIWRKRTNSKPASVSSRSSSRTSWEMVKDLMVDADKMDLFAERAEILLNSLKQRFPGLPQTALDMSKIQYNKDVGKAILESYSRVLESLAFNMVSRIDDVLYVDDLTKNSSDQFSSHSKVGVITRKSISVPYSIPVPTTPYKSAFGTPTCSPAHHAISPSKGGKSPLIINSCKTPKRGVGVKKSLTDFLSIDTKGSSSNEK</sequence>
<dbReference type="Gene3D" id="1.20.58.2010">
    <property type="entry name" value="PRONE domain, subdomain 1"/>
    <property type="match status" value="2"/>
</dbReference>
<dbReference type="GO" id="GO:0005085">
    <property type="term" value="F:guanyl-nucleotide exchange factor activity"/>
    <property type="evidence" value="ECO:0007669"/>
    <property type="project" value="UniProtKB-UniRule"/>
</dbReference>
<dbReference type="InterPro" id="IPR005512">
    <property type="entry name" value="PRONE_dom"/>
</dbReference>
<evidence type="ECO:0000256" key="3">
    <source>
        <dbReference type="SAM" id="MobiDB-lite"/>
    </source>
</evidence>
<gene>
    <name evidence="6" type="primary">LOC101515189</name>
</gene>
<dbReference type="PANTHER" id="PTHR33101:SF14">
    <property type="entry name" value="ROP GUANINE NUCLEOTIDE EXCHANGE FACTOR 7"/>
    <property type="match status" value="1"/>
</dbReference>
<dbReference type="STRING" id="3827.A0A1S2XRA9"/>
<feature type="domain" description="PRONE" evidence="4">
    <location>
        <begin position="190"/>
        <end position="573"/>
    </location>
</feature>
<evidence type="ECO:0000256" key="1">
    <source>
        <dbReference type="ARBA" id="ARBA00022658"/>
    </source>
</evidence>
<evidence type="ECO:0000256" key="2">
    <source>
        <dbReference type="PROSITE-ProRule" id="PRU00663"/>
    </source>
</evidence>
<evidence type="ECO:0000313" key="6">
    <source>
        <dbReference type="RefSeq" id="XP_004492375.1"/>
    </source>
</evidence>
<dbReference type="KEGG" id="cam:101515189"/>
<proteinExistence type="predicted"/>
<keyword evidence="5" id="KW-1185">Reference proteome</keyword>
<dbReference type="eggNOG" id="ENOG502QPIY">
    <property type="taxonomic scope" value="Eukaryota"/>
</dbReference>
<evidence type="ECO:0000313" key="5">
    <source>
        <dbReference type="Proteomes" id="UP000087171"/>
    </source>
</evidence>
<name>A0A1S2XRA9_CICAR</name>
<keyword evidence="1 2" id="KW-0344">Guanine-nucleotide releasing factor</keyword>
<dbReference type="PANTHER" id="PTHR33101">
    <property type="entry name" value="ROP GUANINE NUCLEOTIDE EXCHANGE FACTOR 1"/>
    <property type="match status" value="1"/>
</dbReference>
<dbReference type="Pfam" id="PF03759">
    <property type="entry name" value="PRONE"/>
    <property type="match status" value="1"/>
</dbReference>
<feature type="compositionally biased region" description="Low complexity" evidence="3">
    <location>
        <begin position="146"/>
        <end position="158"/>
    </location>
</feature>
<feature type="region of interest" description="Disordered" evidence="3">
    <location>
        <begin position="135"/>
        <end position="158"/>
    </location>
</feature>
<evidence type="ECO:0000259" key="4">
    <source>
        <dbReference type="PROSITE" id="PS51334"/>
    </source>
</evidence>
<dbReference type="PaxDb" id="3827-XP_004492375.1"/>
<feature type="region of interest" description="Disordered" evidence="3">
    <location>
        <begin position="1"/>
        <end position="23"/>
    </location>
</feature>
<dbReference type="FunFam" id="1.20.58.2010:FF:000001">
    <property type="entry name" value="Rop guanine nucleotide exchange factor 14"/>
    <property type="match status" value="1"/>
</dbReference>
<dbReference type="PROSITE" id="PS51334">
    <property type="entry name" value="PRONE"/>
    <property type="match status" value="1"/>
</dbReference>
<reference evidence="6" key="2">
    <citation type="submission" date="2025-08" db="UniProtKB">
        <authorList>
            <consortium name="RefSeq"/>
        </authorList>
    </citation>
    <scope>IDENTIFICATION</scope>
    <source>
        <tissue evidence="6">Etiolated seedlings</tissue>
    </source>
</reference>